<comment type="similarity">
    <text evidence="1">Belongs to the SMC family. SbcC subfamily.</text>
</comment>
<feature type="coiled-coil region" evidence="13">
    <location>
        <begin position="249"/>
        <end position="357"/>
    </location>
</feature>
<evidence type="ECO:0000256" key="1">
    <source>
        <dbReference type="ARBA" id="ARBA00006930"/>
    </source>
</evidence>
<feature type="coiled-coil region" evidence="13">
    <location>
        <begin position="537"/>
        <end position="650"/>
    </location>
</feature>
<evidence type="ECO:0000256" key="12">
    <source>
        <dbReference type="ARBA" id="ARBA00023172"/>
    </source>
</evidence>
<keyword evidence="16" id="KW-1185">Reference proteome</keyword>
<keyword evidence="5" id="KW-0540">Nuclease</keyword>
<name>A0ABM7FVA4_9STAP</name>
<evidence type="ECO:0000256" key="9">
    <source>
        <dbReference type="ARBA" id="ARBA00022839"/>
    </source>
</evidence>
<feature type="coiled-coil region" evidence="13">
    <location>
        <begin position="402"/>
        <end position="487"/>
    </location>
</feature>
<evidence type="ECO:0000259" key="14">
    <source>
        <dbReference type="Pfam" id="PF13476"/>
    </source>
</evidence>
<feature type="domain" description="Rad50/SbcC-type AAA" evidence="14">
    <location>
        <begin position="5"/>
        <end position="215"/>
    </location>
</feature>
<keyword evidence="12" id="KW-0233">DNA recombination</keyword>
<dbReference type="EMBL" id="AP018586">
    <property type="protein sequence ID" value="BBD92603.1"/>
    <property type="molecule type" value="Genomic_DNA"/>
</dbReference>
<comment type="subunit">
    <text evidence="2">Heterodimer of SbcC and SbcD.</text>
</comment>
<organism evidence="15 16">
    <name type="scientific">Staphylococcus caprae</name>
    <dbReference type="NCBI Taxonomy" id="29380"/>
    <lineage>
        <taxon>Bacteria</taxon>
        <taxon>Bacillati</taxon>
        <taxon>Bacillota</taxon>
        <taxon>Bacilli</taxon>
        <taxon>Bacillales</taxon>
        <taxon>Staphylococcaceae</taxon>
        <taxon>Staphylococcus</taxon>
    </lineage>
</organism>
<proteinExistence type="inferred from homology"/>
<dbReference type="Pfam" id="PF13476">
    <property type="entry name" value="AAA_23"/>
    <property type="match status" value="1"/>
</dbReference>
<dbReference type="GO" id="GO:0004527">
    <property type="term" value="F:exonuclease activity"/>
    <property type="evidence" value="ECO:0007669"/>
    <property type="project" value="UniProtKB-KW"/>
</dbReference>
<sequence>MKPIKLQLNNFGPFLNETIDFSQIENNQLFLISGKTGSGKTMIFDAIVYALFGKASTENRKEDDLRSHFADGKSPMSVTYEFKLHNQIFKVHREAPFIKEGNTTKTHAKLDIYEQIDHQYELKESRVNAGNQFIVQLMGVNAEQFRQLFILPQGEFKKFLQSNSKDKQSILRTLFNSERFEEIRSYLMDSVKNEKLQIENRYNQINHLWNSLATYENDNLSKLKEIDSSQTDKIIQKTSDFIEYGKQLLSDYKDKKISVNKEVEEISNKYNLNKELKQNIEALNQQKEQFENLKKEQDKIKELKVELNKINESNILITSFKREQVVNSEIEELKLAIEKAEIKAENFKKKIRNLENEFNTLQPKEKEFEKINDYLKLNANFYNNADTFIKSYNRKPELIEEIGKLEEKHKHFKTEKENLLNQSNGKTRDYEIIDQYSQQIVELKKSIEDIEKYLEKEKQFKKIQRDRQENNEKIKEVNEKYSNIKSLIAKVDATNVDLNDKQTFIEEIKSALSIGDTCPICGNEIQSLGEHIDFESIAKKKEQIEELENNKTALKETLIRLESRREELKNRESELDFQVQETQDIETLKTKLAHIEDVKSKQQEENKFLESINEKEKDLDKSRHELDLEINNKKAQLEQINIRLNDFEASTEFEKVSTFKDYYEKRKEELHSFNTHLEDIKNQLTENKSNLTIELNNVENFNNNLEKRNNEKTELENNIEKEMKRIGFETYEQIEETIELSNQKQTIEEEINKYNIEYQNYEFEIKRLEKLVNGKELSNIEDIEAQLINKKQELDEINSEIATIDYKNETNLKNIKQIKELISILNDELKEQQEIFLLTEILSGKNSHKLTLENYVLIYYLEKIIFQANQRLLQMSGNRYQLVRREAISQGFSGLEIDVFDFHSNKSRHISSLSGGETFQASLALALGLSEIVQQESGGITLESMFIDEGFGTLDQETLETALDTLINLRSSGRMVGIISHVSELKQRIPLILEVSSNQYQSNTQFKRN</sequence>
<dbReference type="Pfam" id="PF13558">
    <property type="entry name" value="SbcC_Walker_B"/>
    <property type="match status" value="1"/>
</dbReference>
<accession>A0ABM7FVA4</accession>
<evidence type="ECO:0000256" key="13">
    <source>
        <dbReference type="SAM" id="Coils"/>
    </source>
</evidence>
<evidence type="ECO:0000256" key="5">
    <source>
        <dbReference type="ARBA" id="ARBA00022722"/>
    </source>
</evidence>
<evidence type="ECO:0000256" key="8">
    <source>
        <dbReference type="ARBA" id="ARBA00022801"/>
    </source>
</evidence>
<gene>
    <name evidence="15" type="primary">sbcC</name>
    <name evidence="15" type="ORF">JMUB590_1545</name>
</gene>
<evidence type="ECO:0000256" key="7">
    <source>
        <dbReference type="ARBA" id="ARBA00022759"/>
    </source>
</evidence>
<dbReference type="Gene3D" id="1.10.287.510">
    <property type="entry name" value="Helix hairpin bin"/>
    <property type="match status" value="1"/>
</dbReference>
<keyword evidence="8" id="KW-0378">Hydrolase</keyword>
<evidence type="ECO:0000256" key="10">
    <source>
        <dbReference type="ARBA" id="ARBA00022840"/>
    </source>
</evidence>
<protein>
    <recommendedName>
        <fullName evidence="3">Nuclease SbcCD subunit C</fullName>
    </recommendedName>
</protein>
<dbReference type="InterPro" id="IPR027417">
    <property type="entry name" value="P-loop_NTPase"/>
</dbReference>
<dbReference type="SUPFAM" id="SSF52540">
    <property type="entry name" value="P-loop containing nucleoside triphosphate hydrolases"/>
    <property type="match status" value="1"/>
</dbReference>
<keyword evidence="9 15" id="KW-0269">Exonuclease</keyword>
<dbReference type="NCBIfam" id="NF041751">
    <property type="entry name" value="sbcc_Staph"/>
    <property type="match status" value="1"/>
</dbReference>
<evidence type="ECO:0000313" key="16">
    <source>
        <dbReference type="Proteomes" id="UP000274772"/>
    </source>
</evidence>
<keyword evidence="11 13" id="KW-0175">Coiled coil</keyword>
<dbReference type="Gene3D" id="3.40.50.300">
    <property type="entry name" value="P-loop containing nucleotide triphosphate hydrolases"/>
    <property type="match status" value="2"/>
</dbReference>
<dbReference type="SUPFAM" id="SSF75712">
    <property type="entry name" value="Rad50 coiled-coil Zn hook"/>
    <property type="match status" value="1"/>
</dbReference>
<feature type="coiled-coil region" evidence="13">
    <location>
        <begin position="674"/>
        <end position="835"/>
    </location>
</feature>
<evidence type="ECO:0000256" key="11">
    <source>
        <dbReference type="ARBA" id="ARBA00023054"/>
    </source>
</evidence>
<dbReference type="InterPro" id="IPR038729">
    <property type="entry name" value="Rad50/SbcC_AAA"/>
</dbReference>
<dbReference type="GeneID" id="58051300"/>
<evidence type="ECO:0000313" key="15">
    <source>
        <dbReference type="EMBL" id="BBD92603.1"/>
    </source>
</evidence>
<dbReference type="Proteomes" id="UP000274772">
    <property type="component" value="Chromosome"/>
</dbReference>
<dbReference type="PANTHER" id="PTHR32114">
    <property type="entry name" value="ABC TRANSPORTER ABCH.3"/>
    <property type="match status" value="1"/>
</dbReference>
<dbReference type="InterPro" id="IPR053380">
    <property type="entry name" value="SbcCD_Nuclease_C"/>
</dbReference>
<keyword evidence="4" id="KW-0235">DNA replication</keyword>
<evidence type="ECO:0000256" key="6">
    <source>
        <dbReference type="ARBA" id="ARBA00022741"/>
    </source>
</evidence>
<evidence type="ECO:0000256" key="2">
    <source>
        <dbReference type="ARBA" id="ARBA00011322"/>
    </source>
</evidence>
<dbReference type="PANTHER" id="PTHR32114:SF2">
    <property type="entry name" value="ABC TRANSPORTER ABCH.3"/>
    <property type="match status" value="1"/>
</dbReference>
<keyword evidence="7" id="KW-0255">Endonuclease</keyword>
<keyword evidence="6" id="KW-0547">Nucleotide-binding</keyword>
<reference evidence="15 16" key="1">
    <citation type="submission" date="2018-05" db="EMBL/GenBank/DDBJ databases">
        <title>Complete genome sequencing of three human clinical isolates of Staphylococcus caprae reveals virulence factors similar to those of S. epidermidis and S. capitis.</title>
        <authorList>
            <person name="Watanabe S."/>
            <person name="Cui L."/>
        </authorList>
    </citation>
    <scope>NUCLEOTIDE SEQUENCE [LARGE SCALE GENOMIC DNA]</scope>
    <source>
        <strain evidence="15 16">JMUB590</strain>
    </source>
</reference>
<evidence type="ECO:0000256" key="3">
    <source>
        <dbReference type="ARBA" id="ARBA00013368"/>
    </source>
</evidence>
<dbReference type="RefSeq" id="WP_002442728.1">
    <property type="nucleotide sequence ID" value="NZ_AP018585.1"/>
</dbReference>
<keyword evidence="10" id="KW-0067">ATP-binding</keyword>
<evidence type="ECO:0000256" key="4">
    <source>
        <dbReference type="ARBA" id="ARBA00022705"/>
    </source>
</evidence>